<feature type="transmembrane region" description="Helical" evidence="1">
    <location>
        <begin position="85"/>
        <end position="103"/>
    </location>
</feature>
<protein>
    <submittedName>
        <fullName evidence="2">MFS transporter</fullName>
    </submittedName>
</protein>
<comment type="caution">
    <text evidence="2">The sequence shown here is derived from an EMBL/GenBank/DDBJ whole genome shotgun (WGS) entry which is preliminary data.</text>
</comment>
<dbReference type="InterPro" id="IPR011701">
    <property type="entry name" value="MFS"/>
</dbReference>
<keyword evidence="1" id="KW-1133">Transmembrane helix</keyword>
<sequence>MTAQQPAVSGTGRYRELFAVPGVARSILLMFVARLPVTAMGLTLTLHVVTDLHRGYVAAGLVATSTTVGTMIGAPLVGRALDRHGLRPVLAVCGTVATAYWIGTPWLPYEVLLIAAFPAGALVIPVSSLSRQVLTALVPEHTRRTAFSVDAIAMETSFVVGPAVALFLAANLSSRIVLTGIGAVVALTALLLHLQNPPLRSSREPAAPVPGGVRSWLDGRMTATLLVSMAVLFVLGGTELALMAALRASGEVAWTGTAVAIMALASIVGGIVHGAVRRSLPQSALMTLLAVLVIPVGLITGPWWLLGLALVPMQLVCAPTLAAISENVSNLAPPHARGAAMGLQDSATRIGGALSSPLIGIVIDRSTPAWGFAASGIGGLLFVTAAALCTGGARLGSPRRQPTLDTPST</sequence>
<dbReference type="PANTHER" id="PTHR23542:SF1">
    <property type="entry name" value="MAJOR FACILITATOR SUPERFAMILY (MFS) PROFILE DOMAIN-CONTAINING PROTEIN"/>
    <property type="match status" value="1"/>
</dbReference>
<organism evidence="2 3">
    <name type="scientific">Streptomyces luteireticuli</name>
    <dbReference type="NCBI Taxonomy" id="173858"/>
    <lineage>
        <taxon>Bacteria</taxon>
        <taxon>Bacillati</taxon>
        <taxon>Actinomycetota</taxon>
        <taxon>Actinomycetes</taxon>
        <taxon>Kitasatosporales</taxon>
        <taxon>Streptomycetaceae</taxon>
        <taxon>Streptomyces</taxon>
    </lineage>
</organism>
<dbReference type="EMBL" id="BAAABX010000048">
    <property type="protein sequence ID" value="GAA0418129.1"/>
    <property type="molecule type" value="Genomic_DNA"/>
</dbReference>
<evidence type="ECO:0000313" key="3">
    <source>
        <dbReference type="Proteomes" id="UP001500879"/>
    </source>
</evidence>
<dbReference type="SUPFAM" id="SSF103473">
    <property type="entry name" value="MFS general substrate transporter"/>
    <property type="match status" value="1"/>
</dbReference>
<evidence type="ECO:0000313" key="2">
    <source>
        <dbReference type="EMBL" id="GAA0418129.1"/>
    </source>
</evidence>
<evidence type="ECO:0000256" key="1">
    <source>
        <dbReference type="SAM" id="Phobius"/>
    </source>
</evidence>
<feature type="transmembrane region" description="Helical" evidence="1">
    <location>
        <begin position="223"/>
        <end position="246"/>
    </location>
</feature>
<feature type="transmembrane region" description="Helical" evidence="1">
    <location>
        <begin position="55"/>
        <end position="78"/>
    </location>
</feature>
<reference evidence="3" key="1">
    <citation type="journal article" date="2019" name="Int. J. Syst. Evol. Microbiol.">
        <title>The Global Catalogue of Microorganisms (GCM) 10K type strain sequencing project: providing services to taxonomists for standard genome sequencing and annotation.</title>
        <authorList>
            <consortium name="The Broad Institute Genomics Platform"/>
            <consortium name="The Broad Institute Genome Sequencing Center for Infectious Disease"/>
            <person name="Wu L."/>
            <person name="Ma J."/>
        </authorList>
    </citation>
    <scope>NUCLEOTIDE SEQUENCE [LARGE SCALE GENOMIC DNA]</scope>
    <source>
        <strain evidence="3">JCM 4788</strain>
    </source>
</reference>
<feature type="transmembrane region" description="Helical" evidence="1">
    <location>
        <begin position="151"/>
        <end position="170"/>
    </location>
</feature>
<feature type="transmembrane region" description="Helical" evidence="1">
    <location>
        <begin position="27"/>
        <end position="49"/>
    </location>
</feature>
<feature type="transmembrane region" description="Helical" evidence="1">
    <location>
        <begin position="252"/>
        <end position="272"/>
    </location>
</feature>
<feature type="transmembrane region" description="Helical" evidence="1">
    <location>
        <begin position="109"/>
        <end position="130"/>
    </location>
</feature>
<dbReference type="RefSeq" id="WP_344027078.1">
    <property type="nucleotide sequence ID" value="NZ_BAAABX010000048.1"/>
</dbReference>
<keyword evidence="1" id="KW-0472">Membrane</keyword>
<dbReference type="Gene3D" id="1.20.1250.20">
    <property type="entry name" value="MFS general substrate transporter like domains"/>
    <property type="match status" value="1"/>
</dbReference>
<dbReference type="InterPro" id="IPR036259">
    <property type="entry name" value="MFS_trans_sf"/>
</dbReference>
<keyword evidence="1" id="KW-0812">Transmembrane</keyword>
<dbReference type="PANTHER" id="PTHR23542">
    <property type="match status" value="1"/>
</dbReference>
<keyword evidence="3" id="KW-1185">Reference proteome</keyword>
<accession>A0ABP3IQR8</accession>
<dbReference type="Proteomes" id="UP001500879">
    <property type="component" value="Unassembled WGS sequence"/>
</dbReference>
<feature type="transmembrane region" description="Helical" evidence="1">
    <location>
        <begin position="176"/>
        <end position="194"/>
    </location>
</feature>
<feature type="transmembrane region" description="Helical" evidence="1">
    <location>
        <begin position="369"/>
        <end position="390"/>
    </location>
</feature>
<feature type="transmembrane region" description="Helical" evidence="1">
    <location>
        <begin position="284"/>
        <end position="305"/>
    </location>
</feature>
<dbReference type="Pfam" id="PF07690">
    <property type="entry name" value="MFS_1"/>
    <property type="match status" value="1"/>
</dbReference>
<name>A0ABP3IQR8_9ACTN</name>
<gene>
    <name evidence="2" type="ORF">GCM10010357_44320</name>
</gene>
<proteinExistence type="predicted"/>